<dbReference type="InterPro" id="IPR036397">
    <property type="entry name" value="RNaseH_sf"/>
</dbReference>
<accession>A0A0L7QJK0</accession>
<gene>
    <name evidence="2" type="ORF">WH47_05388</name>
</gene>
<feature type="domain" description="RNase H type-1" evidence="1">
    <location>
        <begin position="1"/>
        <end position="71"/>
    </location>
</feature>
<dbReference type="Pfam" id="PF00075">
    <property type="entry name" value="RNase_H"/>
    <property type="match status" value="1"/>
</dbReference>
<proteinExistence type="predicted"/>
<dbReference type="AlphaFoldDB" id="A0A0L7QJK0"/>
<dbReference type="GO" id="GO:0003676">
    <property type="term" value="F:nucleic acid binding"/>
    <property type="evidence" value="ECO:0007669"/>
    <property type="project" value="InterPro"/>
</dbReference>
<evidence type="ECO:0000313" key="2">
    <source>
        <dbReference type="EMBL" id="KOC58721.1"/>
    </source>
</evidence>
<dbReference type="Gene3D" id="3.30.420.10">
    <property type="entry name" value="Ribonuclease H-like superfamily/Ribonuclease H"/>
    <property type="match status" value="1"/>
</dbReference>
<evidence type="ECO:0000259" key="1">
    <source>
        <dbReference type="PROSITE" id="PS50879"/>
    </source>
</evidence>
<organism evidence="2 3">
    <name type="scientific">Habropoda laboriosa</name>
    <dbReference type="NCBI Taxonomy" id="597456"/>
    <lineage>
        <taxon>Eukaryota</taxon>
        <taxon>Metazoa</taxon>
        <taxon>Ecdysozoa</taxon>
        <taxon>Arthropoda</taxon>
        <taxon>Hexapoda</taxon>
        <taxon>Insecta</taxon>
        <taxon>Pterygota</taxon>
        <taxon>Neoptera</taxon>
        <taxon>Endopterygota</taxon>
        <taxon>Hymenoptera</taxon>
        <taxon>Apocrita</taxon>
        <taxon>Aculeata</taxon>
        <taxon>Apoidea</taxon>
        <taxon>Anthophila</taxon>
        <taxon>Apidae</taxon>
        <taxon>Habropoda</taxon>
    </lineage>
</organism>
<dbReference type="PROSITE" id="PS50879">
    <property type="entry name" value="RNASE_H_1"/>
    <property type="match status" value="1"/>
</dbReference>
<dbReference type="InterPro" id="IPR002156">
    <property type="entry name" value="RNaseH_domain"/>
</dbReference>
<keyword evidence="3" id="KW-1185">Reference proteome</keyword>
<feature type="non-terminal residue" evidence="2">
    <location>
        <position position="1"/>
    </location>
</feature>
<dbReference type="CDD" id="cd09276">
    <property type="entry name" value="Rnase_HI_RT_non_LTR"/>
    <property type="match status" value="1"/>
</dbReference>
<dbReference type="SUPFAM" id="SSF53098">
    <property type="entry name" value="Ribonuclease H-like"/>
    <property type="match status" value="1"/>
</dbReference>
<protein>
    <recommendedName>
        <fullName evidence="1">RNase H type-1 domain-containing protein</fullName>
    </recommendedName>
</protein>
<reference evidence="2 3" key="1">
    <citation type="submission" date="2015-07" db="EMBL/GenBank/DDBJ databases">
        <title>The genome of Habropoda laboriosa.</title>
        <authorList>
            <person name="Pan H."/>
            <person name="Kapheim K."/>
        </authorList>
    </citation>
    <scope>NUCLEOTIDE SEQUENCE [LARGE SCALE GENOMIC DNA]</scope>
    <source>
        <strain evidence="2">0110345459</strain>
    </source>
</reference>
<dbReference type="InterPro" id="IPR012337">
    <property type="entry name" value="RNaseH-like_sf"/>
</dbReference>
<evidence type="ECO:0000313" key="3">
    <source>
        <dbReference type="Proteomes" id="UP000053825"/>
    </source>
</evidence>
<sequence length="211" mass="24453">QDHVIYTDSMSVIQALTNTAKRNKNEIIRNTLILYTELVSTNKKISITWIPSHQGITGNAQADLRAKEAATSQTEQHPTPIPLQEIIHYEKEKIKEEWNNIWKSKPTKIHSVITNFSQDIPRGHMNRKERIVLSRLRTGHCKMTHEFLIKKTDPPLCCEAPLTVHHLLYDCQKFSTQRLKFKINSNTALTSEKYARNTIESLNETNLFHKI</sequence>
<dbReference type="Proteomes" id="UP000053825">
    <property type="component" value="Unassembled WGS sequence"/>
</dbReference>
<dbReference type="EMBL" id="KQ415227">
    <property type="protein sequence ID" value="KOC58721.1"/>
    <property type="molecule type" value="Genomic_DNA"/>
</dbReference>
<name>A0A0L7QJK0_9HYME</name>
<dbReference type="STRING" id="597456.A0A0L7QJK0"/>
<dbReference type="GO" id="GO:0004523">
    <property type="term" value="F:RNA-DNA hybrid ribonuclease activity"/>
    <property type="evidence" value="ECO:0007669"/>
    <property type="project" value="InterPro"/>
</dbReference>